<dbReference type="NCBIfam" id="NF001753">
    <property type="entry name" value="PRK00481.1-3"/>
    <property type="match status" value="1"/>
</dbReference>
<dbReference type="GO" id="GO:0017136">
    <property type="term" value="F:histone deacetylase activity, NAD-dependent"/>
    <property type="evidence" value="ECO:0007669"/>
    <property type="project" value="TreeGrafter"/>
</dbReference>
<dbReference type="AlphaFoldDB" id="A0A975B6A0"/>
<evidence type="ECO:0000313" key="6">
    <source>
        <dbReference type="EMBL" id="QTA79561.1"/>
    </source>
</evidence>
<name>A0A975B6A0_9BACT</name>
<dbReference type="GO" id="GO:0070403">
    <property type="term" value="F:NAD+ binding"/>
    <property type="evidence" value="ECO:0007669"/>
    <property type="project" value="InterPro"/>
</dbReference>
<dbReference type="EC" id="2.3.1.286" evidence="1"/>
<dbReference type="PANTHER" id="PTHR11085">
    <property type="entry name" value="NAD-DEPENDENT PROTEIN DEACYLASE SIRTUIN-5, MITOCHONDRIAL-RELATED"/>
    <property type="match status" value="1"/>
</dbReference>
<organism evidence="6 7">
    <name type="scientific">Desulfonema limicola</name>
    <dbReference type="NCBI Taxonomy" id="45656"/>
    <lineage>
        <taxon>Bacteria</taxon>
        <taxon>Pseudomonadati</taxon>
        <taxon>Thermodesulfobacteriota</taxon>
        <taxon>Desulfobacteria</taxon>
        <taxon>Desulfobacterales</taxon>
        <taxon>Desulfococcaceae</taxon>
        <taxon>Desulfonema</taxon>
    </lineage>
</organism>
<accession>A0A975B6A0</accession>
<feature type="binding site" evidence="4">
    <location>
        <position position="151"/>
    </location>
    <ligand>
        <name>Zn(2+)</name>
        <dbReference type="ChEBI" id="CHEBI:29105"/>
    </ligand>
</feature>
<feature type="binding site" evidence="4">
    <location>
        <position position="149"/>
    </location>
    <ligand>
        <name>Zn(2+)</name>
        <dbReference type="ChEBI" id="CHEBI:29105"/>
    </ligand>
</feature>
<gene>
    <name evidence="6" type="ORF">dnl_18340</name>
</gene>
<evidence type="ECO:0000256" key="3">
    <source>
        <dbReference type="ARBA" id="ARBA00023027"/>
    </source>
</evidence>
<dbReference type="EMBL" id="CP061799">
    <property type="protein sequence ID" value="QTA79561.1"/>
    <property type="molecule type" value="Genomic_DNA"/>
</dbReference>
<dbReference type="InterPro" id="IPR029035">
    <property type="entry name" value="DHS-like_NAD/FAD-binding_dom"/>
</dbReference>
<evidence type="ECO:0000259" key="5">
    <source>
        <dbReference type="PROSITE" id="PS50305"/>
    </source>
</evidence>
<dbReference type="SUPFAM" id="SSF52467">
    <property type="entry name" value="DHS-like NAD/FAD-binding domain"/>
    <property type="match status" value="1"/>
</dbReference>
<dbReference type="PROSITE" id="PS50305">
    <property type="entry name" value="SIRTUIN"/>
    <property type="match status" value="1"/>
</dbReference>
<evidence type="ECO:0000256" key="4">
    <source>
        <dbReference type="PROSITE-ProRule" id="PRU00236"/>
    </source>
</evidence>
<reference evidence="6" key="1">
    <citation type="journal article" date="2021" name="Microb. Physiol.">
        <title>Proteogenomic Insights into the Physiology of Marine, Sulfate-Reducing, Filamentous Desulfonema limicola and Desulfonema magnum.</title>
        <authorList>
            <person name="Schnaars V."/>
            <person name="Wohlbrand L."/>
            <person name="Scheve S."/>
            <person name="Hinrichs C."/>
            <person name="Reinhardt R."/>
            <person name="Rabus R."/>
        </authorList>
    </citation>
    <scope>NUCLEOTIDE SEQUENCE</scope>
    <source>
        <strain evidence="6">5ac10</strain>
    </source>
</reference>
<evidence type="ECO:0000256" key="2">
    <source>
        <dbReference type="ARBA" id="ARBA00022679"/>
    </source>
</evidence>
<evidence type="ECO:0000256" key="1">
    <source>
        <dbReference type="ARBA" id="ARBA00012928"/>
    </source>
</evidence>
<keyword evidence="4" id="KW-0862">Zinc</keyword>
<feature type="binding site" evidence="4">
    <location>
        <position position="131"/>
    </location>
    <ligand>
        <name>Zn(2+)</name>
        <dbReference type="ChEBI" id="CHEBI:29105"/>
    </ligand>
</feature>
<keyword evidence="3" id="KW-0520">NAD</keyword>
<dbReference type="Gene3D" id="3.40.50.1220">
    <property type="entry name" value="TPP-binding domain"/>
    <property type="match status" value="1"/>
</dbReference>
<dbReference type="PANTHER" id="PTHR11085:SF10">
    <property type="entry name" value="NAD-DEPENDENT PROTEIN DEACYLASE SIRTUIN-5, MITOCHONDRIAL-RELATED"/>
    <property type="match status" value="1"/>
</dbReference>
<protein>
    <recommendedName>
        <fullName evidence="1">protein acetyllysine N-acetyltransferase</fullName>
        <ecNumber evidence="1">2.3.1.286</ecNumber>
    </recommendedName>
</protein>
<feature type="active site" description="Proton acceptor" evidence="4">
    <location>
        <position position="120"/>
    </location>
</feature>
<dbReference type="CDD" id="cd01407">
    <property type="entry name" value="SIR2-fam"/>
    <property type="match status" value="1"/>
</dbReference>
<dbReference type="InterPro" id="IPR026590">
    <property type="entry name" value="Ssirtuin_cat_dom"/>
</dbReference>
<dbReference type="InterPro" id="IPR003000">
    <property type="entry name" value="Sirtuin"/>
</dbReference>
<keyword evidence="4" id="KW-0479">Metal-binding</keyword>
<keyword evidence="2" id="KW-0808">Transferase</keyword>
<dbReference type="Gene3D" id="3.30.1600.10">
    <property type="entry name" value="SIR2/SIRT2 'Small Domain"/>
    <property type="match status" value="1"/>
</dbReference>
<dbReference type="KEGG" id="dli:dnl_18340"/>
<dbReference type="Proteomes" id="UP000663720">
    <property type="component" value="Chromosome"/>
</dbReference>
<proteinExistence type="predicted"/>
<dbReference type="GO" id="GO:0046872">
    <property type="term" value="F:metal ion binding"/>
    <property type="evidence" value="ECO:0007669"/>
    <property type="project" value="UniProtKB-KW"/>
</dbReference>
<feature type="binding site" evidence="4">
    <location>
        <position position="128"/>
    </location>
    <ligand>
        <name>Zn(2+)</name>
        <dbReference type="ChEBI" id="CHEBI:29105"/>
    </ligand>
</feature>
<dbReference type="RefSeq" id="WP_207691300.1">
    <property type="nucleotide sequence ID" value="NZ_CP061799.1"/>
</dbReference>
<sequence length="248" mass="27085">MQDIIKQAAKDIFSAKKAVALTGAGISVESGIPPFRGKGGIWEKFDPMTFGHIDTFEKNPAQVWKILIKDLKEIIDQAKPNDGHKGLAVLEKMGILKTIITQNVDGLHQMAGNTDVIEFHGNCAWQRCMDCGRKIKTAEVDISVMPPRCQCSGILRPDWVFFGESIPMASLHRSQQIASACDLMLVIGTSAIVQPAAYMPVIAKENGAKIIEINPEATPLTGKISAYLVKGKAGQVMNEILKEMEQLI</sequence>
<dbReference type="InterPro" id="IPR026591">
    <property type="entry name" value="Sirtuin_cat_small_dom_sf"/>
</dbReference>
<keyword evidence="7" id="KW-1185">Reference proteome</keyword>
<dbReference type="Pfam" id="PF02146">
    <property type="entry name" value="SIR2"/>
    <property type="match status" value="1"/>
</dbReference>
<evidence type="ECO:0000313" key="7">
    <source>
        <dbReference type="Proteomes" id="UP000663720"/>
    </source>
</evidence>
<dbReference type="InterPro" id="IPR050134">
    <property type="entry name" value="NAD-dep_sirtuin_deacylases"/>
</dbReference>
<feature type="domain" description="Deacetylase sirtuin-type" evidence="5">
    <location>
        <begin position="1"/>
        <end position="248"/>
    </location>
</feature>